<dbReference type="Pfam" id="PF00326">
    <property type="entry name" value="Peptidase_S9"/>
    <property type="match status" value="1"/>
</dbReference>
<evidence type="ECO:0000256" key="1">
    <source>
        <dbReference type="ARBA" id="ARBA00022801"/>
    </source>
</evidence>
<accession>A0ABT9W3M6</accession>
<dbReference type="Gene3D" id="3.40.50.1820">
    <property type="entry name" value="alpha/beta hydrolase"/>
    <property type="match status" value="1"/>
</dbReference>
<protein>
    <submittedName>
        <fullName evidence="3">Dipeptidyl aminopeptidase/acylaminoacyl peptidase</fullName>
    </submittedName>
</protein>
<proteinExistence type="predicted"/>
<keyword evidence="3" id="KW-0031">Aminopeptidase</keyword>
<reference evidence="3 4" key="1">
    <citation type="submission" date="2023-07" db="EMBL/GenBank/DDBJ databases">
        <title>Genomic Encyclopedia of Type Strains, Phase IV (KMG-IV): sequencing the most valuable type-strain genomes for metagenomic binning, comparative biology and taxonomic classification.</title>
        <authorList>
            <person name="Goeker M."/>
        </authorList>
    </citation>
    <scope>NUCLEOTIDE SEQUENCE [LARGE SCALE GENOMIC DNA]</scope>
    <source>
        <strain evidence="3 4">DSM 12751</strain>
    </source>
</reference>
<dbReference type="PANTHER" id="PTHR42776:SF27">
    <property type="entry name" value="DIPEPTIDYL PEPTIDASE FAMILY MEMBER 6"/>
    <property type="match status" value="1"/>
</dbReference>
<evidence type="ECO:0000313" key="3">
    <source>
        <dbReference type="EMBL" id="MDQ0167720.1"/>
    </source>
</evidence>
<keyword evidence="4" id="KW-1185">Reference proteome</keyword>
<dbReference type="RefSeq" id="WP_307396860.1">
    <property type="nucleotide sequence ID" value="NZ_BAAADK010000006.1"/>
</dbReference>
<evidence type="ECO:0000313" key="4">
    <source>
        <dbReference type="Proteomes" id="UP001235840"/>
    </source>
</evidence>
<evidence type="ECO:0000259" key="2">
    <source>
        <dbReference type="Pfam" id="PF00326"/>
    </source>
</evidence>
<keyword evidence="3" id="KW-0645">Protease</keyword>
<dbReference type="GO" id="GO:0004177">
    <property type="term" value="F:aminopeptidase activity"/>
    <property type="evidence" value="ECO:0007669"/>
    <property type="project" value="UniProtKB-KW"/>
</dbReference>
<dbReference type="InterPro" id="IPR029058">
    <property type="entry name" value="AB_hydrolase_fold"/>
</dbReference>
<name>A0ABT9W3M6_9BACI</name>
<keyword evidence="1" id="KW-0378">Hydrolase</keyword>
<organism evidence="3 4">
    <name type="scientific">Caldalkalibacillus horti</name>
    <dbReference type="NCBI Taxonomy" id="77523"/>
    <lineage>
        <taxon>Bacteria</taxon>
        <taxon>Bacillati</taxon>
        <taxon>Bacillota</taxon>
        <taxon>Bacilli</taxon>
        <taxon>Bacillales</taxon>
        <taxon>Bacillaceae</taxon>
        <taxon>Caldalkalibacillus</taxon>
    </lineage>
</organism>
<feature type="domain" description="Peptidase S9 prolyl oligopeptidase catalytic" evidence="2">
    <location>
        <begin position="443"/>
        <end position="655"/>
    </location>
</feature>
<dbReference type="InterPro" id="IPR001375">
    <property type="entry name" value="Peptidase_S9_cat"/>
</dbReference>
<dbReference type="PANTHER" id="PTHR42776">
    <property type="entry name" value="SERINE PEPTIDASE S9 FAMILY MEMBER"/>
    <property type="match status" value="1"/>
</dbReference>
<dbReference type="SUPFAM" id="SSF82171">
    <property type="entry name" value="DPP6 N-terminal domain-like"/>
    <property type="match status" value="1"/>
</dbReference>
<dbReference type="EMBL" id="JAUSTY010000019">
    <property type="protein sequence ID" value="MDQ0167720.1"/>
    <property type="molecule type" value="Genomic_DNA"/>
</dbReference>
<dbReference type="Gene3D" id="2.120.10.30">
    <property type="entry name" value="TolB, C-terminal domain"/>
    <property type="match status" value="1"/>
</dbReference>
<comment type="caution">
    <text evidence="3">The sequence shown here is derived from an EMBL/GenBank/DDBJ whole genome shotgun (WGS) entry which is preliminary data.</text>
</comment>
<dbReference type="InterPro" id="IPR011042">
    <property type="entry name" value="6-blade_b-propeller_TolB-like"/>
</dbReference>
<dbReference type="SUPFAM" id="SSF53474">
    <property type="entry name" value="alpha/beta-Hydrolases"/>
    <property type="match status" value="1"/>
</dbReference>
<dbReference type="Proteomes" id="UP001235840">
    <property type="component" value="Unassembled WGS sequence"/>
</dbReference>
<sequence length="656" mass="74323">MFQWMWQRIIASFLAIGLLAGVFSSQPIFSHNIGEASALKQSPVQAITQSHSKLIPLEDFFRKPDKASFNVSPNGEHLAYLQPWNNRMNVHVQLNDSEEAVRITNETEQDVLGFGWITNNRLLYMFDTGGDENYRLFAVNADGTDPKELTPNEGIKAYPLDLLKGNTDEILIQMNQRDPRVFDVYRLNIHTADLTLIAENPGYITDWLTDHEGQVRVAVGTEGEKSMLLYRSTEEEDFKIIRTFQHDDTLHPLLFAYDDPNAIYALSNLERDKTALVKMDLGTGDITDTIFEHDTVDVSGVISSDQRKKLLAASYVTNEVHYEFFDRHTKKLQRKVEKLLPQYRVKLVHIGDEEKNAVVFASNDKSQGAYYKYDANTKELKLLAKLSGWLNEDDLADMQAIQYKARDGLKINGYLTLPKGVAARNLPVVIHPHGGPWARDTWGYNPEVQFLANRGYAVLQMNFRGSTGYGREFLDAGNKEWGKAMQDDITDGVEWLIEKGIADPGRIAIYGASYGGYATLAGVTFTPDLYAAGISYVGPSNLFTLLKSLPPYWESGRTMFHERVGHPVKDKKLLEEISPLFHVEQIKTPLFIVQGANDPRVKQEESDQIVEALQERGIEVPYMLKEDEGHGFRKQENVFDFYHALEEFLATHLGEA</sequence>
<gene>
    <name evidence="3" type="ORF">J2S11_003647</name>
</gene>